<evidence type="ECO:0000313" key="7">
    <source>
        <dbReference type="Proteomes" id="UP000253729"/>
    </source>
</evidence>
<evidence type="ECO:0000256" key="1">
    <source>
        <dbReference type="ARBA" id="ARBA00010040"/>
    </source>
</evidence>
<evidence type="ECO:0000313" key="6">
    <source>
        <dbReference type="EMBL" id="RDH32904.1"/>
    </source>
</evidence>
<reference evidence="6 7" key="1">
    <citation type="submission" date="2018-07" db="EMBL/GenBank/DDBJ databases">
        <title>The genomes of Aspergillus section Nigri reveals drivers in fungal speciation.</title>
        <authorList>
            <consortium name="DOE Joint Genome Institute"/>
            <person name="Vesth T.C."/>
            <person name="Nybo J."/>
            <person name="Theobald S."/>
            <person name="Brandl J."/>
            <person name="Frisvad J.C."/>
            <person name="Nielsen K.F."/>
            <person name="Lyhne E.K."/>
            <person name="Kogle M.E."/>
            <person name="Kuo A."/>
            <person name="Riley R."/>
            <person name="Clum A."/>
            <person name="Nolan M."/>
            <person name="Lipzen A."/>
            <person name="Salamov A."/>
            <person name="Henrissat B."/>
            <person name="Wiebenga A."/>
            <person name="De vries R.P."/>
            <person name="Grigoriev I.V."/>
            <person name="Mortensen U.H."/>
            <person name="Andersen M.R."/>
            <person name="Baker S.E."/>
        </authorList>
    </citation>
    <scope>NUCLEOTIDE SEQUENCE [LARGE SCALE GENOMIC DNA]</scope>
    <source>
        <strain evidence="6 7">CBS 139.54b</strain>
    </source>
</reference>
<dbReference type="InterPro" id="IPR011659">
    <property type="entry name" value="WD40"/>
</dbReference>
<feature type="domain" description="Peptidase S9 prolyl oligopeptidase catalytic" evidence="5">
    <location>
        <begin position="550"/>
        <end position="773"/>
    </location>
</feature>
<dbReference type="SUPFAM" id="SSF53474">
    <property type="entry name" value="alpha/beta-Hydrolases"/>
    <property type="match status" value="1"/>
</dbReference>
<dbReference type="Proteomes" id="UP000253729">
    <property type="component" value="Unassembled WGS sequence"/>
</dbReference>
<evidence type="ECO:0000256" key="3">
    <source>
        <dbReference type="ARBA" id="ARBA00022825"/>
    </source>
</evidence>
<proteinExistence type="inferred from homology"/>
<dbReference type="PANTHER" id="PTHR42776">
    <property type="entry name" value="SERINE PEPTIDASE S9 FAMILY MEMBER"/>
    <property type="match status" value="1"/>
</dbReference>
<dbReference type="SUPFAM" id="SSF82171">
    <property type="entry name" value="DPP6 N-terminal domain-like"/>
    <property type="match status" value="1"/>
</dbReference>
<accession>A0A3F3Q104</accession>
<dbReference type="GO" id="GO:0004252">
    <property type="term" value="F:serine-type endopeptidase activity"/>
    <property type="evidence" value="ECO:0007669"/>
    <property type="project" value="TreeGrafter"/>
</dbReference>
<name>A0A3F3Q104_9EURO</name>
<keyword evidence="3" id="KW-0645">Protease</keyword>
<dbReference type="Gene3D" id="2.120.10.30">
    <property type="entry name" value="TolB, C-terminal domain"/>
    <property type="match status" value="2"/>
</dbReference>
<dbReference type="GeneID" id="38141603"/>
<evidence type="ECO:0000259" key="5">
    <source>
        <dbReference type="Pfam" id="PF00326"/>
    </source>
</evidence>
<comment type="similarity">
    <text evidence="1">Belongs to the peptidase S9C family.</text>
</comment>
<evidence type="ECO:0000256" key="4">
    <source>
        <dbReference type="ARBA" id="ARBA00032829"/>
    </source>
</evidence>
<dbReference type="EMBL" id="KZ852048">
    <property type="protein sequence ID" value="RDH32904.1"/>
    <property type="molecule type" value="Genomic_DNA"/>
</dbReference>
<dbReference type="Pfam" id="PF00326">
    <property type="entry name" value="Peptidase_S9"/>
    <property type="match status" value="1"/>
</dbReference>
<organism evidence="6 7">
    <name type="scientific">Aspergillus welwitschiae</name>
    <dbReference type="NCBI Taxonomy" id="1341132"/>
    <lineage>
        <taxon>Eukaryota</taxon>
        <taxon>Fungi</taxon>
        <taxon>Dikarya</taxon>
        <taxon>Ascomycota</taxon>
        <taxon>Pezizomycotina</taxon>
        <taxon>Eurotiomycetes</taxon>
        <taxon>Eurotiomycetidae</taxon>
        <taxon>Eurotiales</taxon>
        <taxon>Aspergillaceae</taxon>
        <taxon>Aspergillus</taxon>
        <taxon>Aspergillus subgen. Circumdati</taxon>
    </lineage>
</organism>
<dbReference type="GO" id="GO:0006508">
    <property type="term" value="P:proteolysis"/>
    <property type="evidence" value="ECO:0007669"/>
    <property type="project" value="InterPro"/>
</dbReference>
<dbReference type="InterPro" id="IPR011042">
    <property type="entry name" value="6-blade_b-propeller_TolB-like"/>
</dbReference>
<dbReference type="InterPro" id="IPR029058">
    <property type="entry name" value="AB_hydrolase_fold"/>
</dbReference>
<dbReference type="RefSeq" id="XP_026625926.1">
    <property type="nucleotide sequence ID" value="XM_026773247.1"/>
</dbReference>
<keyword evidence="7" id="KW-1185">Reference proteome</keyword>
<gene>
    <name evidence="6" type="ORF">BDQ94DRAFT_178936</name>
</gene>
<dbReference type="AlphaFoldDB" id="A0A3F3Q104"/>
<dbReference type="Gene3D" id="3.40.50.1820">
    <property type="entry name" value="alpha/beta hydrolase"/>
    <property type="match status" value="1"/>
</dbReference>
<sequence>METGLAIIAGSLITLRPLFRWFLDGSSSYRLDKPHYVRQEDYVAGGYALSSSMPNRSVTQDNLKYWRPDLSAENPRAHGVITSVSTPLGRGHLTGLPLSCRFSNPTLEIKMVTDPNDKAQLNLQALADLQVPRDLSISPDGSRIAYALQPLSKKGDHATSPIWIATVDKENSSRQFTSGLFNDEQPQWSPAGTLIAFKSDRHRPGKSSAIYVLPVDGGEAYPVTPVDCEKPIVAFEWNSTGTSIAYTSSDEKTEEQVSKEKVKDDPTVWGEDLEYSRLRISHVATGQIRTIVAGHRHVHDFTWSPDSTHICFVAHKGPDINSAGFYGAEILITSITGSEEKLVAQFPGPISQIAWGNCGVFFIAGHVPTHCLTSLSLYELNIEHGSYTERKDGGETHCCITLRKNQSCLSYRVQRYLNDEFFSISDDGTRTKAYSEKCEMSSFDVLKTTGSSDIIAITRGDGSNPEEVFSISKSTGPVKLSAHNSSIAALEISKSWSISTYARDGYYLDGMMYVPSAYKFEDGPLPTILIPHGGPYWRVTTGFAVCHWLEVPVLVSMGYAVLCPNYRGGSGRGEAHAAYARGGVGTVDYTDCIDMLKYSIARGSVDPARVAIAGWSQGGFLSYFAVTREEFQFRGAICGAGISEWNSMAMMSDAYWMQGEVAGGAPWDVDTNIKPEEEDSVTSPEKRWIGDTNGRRGSALWHMRNVKTPILILHGEDDKRVPLEQAIAFYRACVHNNVPVEMVTYPREGHFIVERRHLIDMWERIRKFCYRNLQ</sequence>
<dbReference type="PANTHER" id="PTHR42776:SF27">
    <property type="entry name" value="DIPEPTIDYL PEPTIDASE FAMILY MEMBER 6"/>
    <property type="match status" value="1"/>
</dbReference>
<dbReference type="Pfam" id="PF07676">
    <property type="entry name" value="PD40"/>
    <property type="match status" value="1"/>
</dbReference>
<keyword evidence="2 6" id="KW-0378">Hydrolase</keyword>
<dbReference type="STRING" id="1341132.A0A3F3Q104"/>
<protein>
    <recommendedName>
        <fullName evidence="4">Dipeptidyl-peptidase V</fullName>
    </recommendedName>
</protein>
<keyword evidence="3" id="KW-0720">Serine protease</keyword>
<dbReference type="InterPro" id="IPR001375">
    <property type="entry name" value="Peptidase_S9_cat"/>
</dbReference>
<evidence type="ECO:0000256" key="2">
    <source>
        <dbReference type="ARBA" id="ARBA00022801"/>
    </source>
</evidence>